<reference evidence="2" key="1">
    <citation type="submission" date="2015-03" db="EMBL/GenBank/DDBJ databases">
        <authorList>
            <person name="Ferrari E."/>
            <person name="Walter M.C."/>
            <person name="Huptas C."/>
            <person name="Scherer S."/>
            <person name="Mueller-Herbst S."/>
        </authorList>
    </citation>
    <scope>NUCLEOTIDE SEQUENCE [LARGE SCALE GENOMIC DNA]</scope>
    <source>
        <strain evidence="2">LWP01</strain>
    </source>
</reference>
<dbReference type="KEGG" id="lwi:UE46_08935"/>
<evidence type="ECO:0000313" key="1">
    <source>
        <dbReference type="EMBL" id="AQY51160.1"/>
    </source>
</evidence>
<protein>
    <submittedName>
        <fullName evidence="1">Uncharacterized protein</fullName>
    </submittedName>
</protein>
<dbReference type="AlphaFoldDB" id="A0A1S7FUW3"/>
<name>A0A1S7FUW3_9LIST</name>
<proteinExistence type="predicted"/>
<dbReference type="Proteomes" id="UP000223060">
    <property type="component" value="Chromosome"/>
</dbReference>
<dbReference type="EMBL" id="CP011102">
    <property type="protein sequence ID" value="AQY51160.1"/>
    <property type="molecule type" value="Genomic_DNA"/>
</dbReference>
<keyword evidence="2" id="KW-1185">Reference proteome</keyword>
<sequence>MYRNYAIIVEKEGDYMAIYTQEIPKVTGKDAEMFLAKMAHSEKRKQRALERKYLQDVAVCGVHVARELNNKADN</sequence>
<gene>
    <name evidence="1" type="ORF">UE46_08935</name>
</gene>
<organism evidence="1 2">
    <name type="scientific">Listeria weihenstephanensis</name>
    <dbReference type="NCBI Taxonomy" id="1006155"/>
    <lineage>
        <taxon>Bacteria</taxon>
        <taxon>Bacillati</taxon>
        <taxon>Bacillota</taxon>
        <taxon>Bacilli</taxon>
        <taxon>Bacillales</taxon>
        <taxon>Listeriaceae</taxon>
        <taxon>Listeria</taxon>
    </lineage>
</organism>
<accession>A0A1S7FUW3</accession>
<evidence type="ECO:0000313" key="2">
    <source>
        <dbReference type="Proteomes" id="UP000223060"/>
    </source>
</evidence>